<keyword evidence="10 13" id="KW-0143">Chaperone</keyword>
<keyword evidence="9 13" id="KW-0472">Membrane</keyword>
<dbReference type="AlphaFoldDB" id="A0A918VPB9"/>
<evidence type="ECO:0000256" key="6">
    <source>
        <dbReference type="ARBA" id="ARBA00022692"/>
    </source>
</evidence>
<evidence type="ECO:0000256" key="1">
    <source>
        <dbReference type="ARBA" id="ARBA00004429"/>
    </source>
</evidence>
<evidence type="ECO:0000259" key="14">
    <source>
        <dbReference type="Pfam" id="PF02096"/>
    </source>
</evidence>
<dbReference type="InterPro" id="IPR001708">
    <property type="entry name" value="YidC/ALB3/OXA1/COX18"/>
</dbReference>
<dbReference type="EMBL" id="BMXA01000004">
    <property type="protein sequence ID" value="GHA14330.1"/>
    <property type="molecule type" value="Genomic_DNA"/>
</dbReference>
<keyword evidence="6 13" id="KW-0812">Transmembrane</keyword>
<feature type="transmembrane region" description="Helical" evidence="13">
    <location>
        <begin position="385"/>
        <end position="408"/>
    </location>
</feature>
<evidence type="ECO:0000313" key="17">
    <source>
        <dbReference type="Proteomes" id="UP000614811"/>
    </source>
</evidence>
<dbReference type="InterPro" id="IPR038221">
    <property type="entry name" value="YidC_periplasmic_sf"/>
</dbReference>
<evidence type="ECO:0000259" key="15">
    <source>
        <dbReference type="Pfam" id="PF14849"/>
    </source>
</evidence>
<reference evidence="16" key="1">
    <citation type="journal article" date="2014" name="Int. J. Syst. Evol. Microbiol.">
        <title>Complete genome sequence of Corynebacterium casei LMG S-19264T (=DSM 44701T), isolated from a smear-ripened cheese.</title>
        <authorList>
            <consortium name="US DOE Joint Genome Institute (JGI-PGF)"/>
            <person name="Walter F."/>
            <person name="Albersmeier A."/>
            <person name="Kalinowski J."/>
            <person name="Ruckert C."/>
        </authorList>
    </citation>
    <scope>NUCLEOTIDE SEQUENCE</scope>
    <source>
        <strain evidence="16">KCTC 12711</strain>
    </source>
</reference>
<dbReference type="PRINTS" id="PR01900">
    <property type="entry name" value="YIDCPROTEIN"/>
</dbReference>
<comment type="function">
    <text evidence="13">Required for the insertion and/or proper folding and/or complex formation of integral membrane proteins into the membrane. Involved in integration of membrane proteins that insert both dependently and independently of the Sec translocase complex, as well as at least some lipoproteins. Aids folding of multispanning membrane proteins.</text>
</comment>
<evidence type="ECO:0000256" key="7">
    <source>
        <dbReference type="ARBA" id="ARBA00022927"/>
    </source>
</evidence>
<dbReference type="InterPro" id="IPR028055">
    <property type="entry name" value="YidC/Oxa/ALB_C"/>
</dbReference>
<dbReference type="NCBIfam" id="TIGR03592">
    <property type="entry name" value="yidC_oxa1_cterm"/>
    <property type="match status" value="1"/>
</dbReference>
<feature type="transmembrane region" description="Helical" evidence="13">
    <location>
        <begin position="524"/>
        <end position="549"/>
    </location>
</feature>
<dbReference type="PRINTS" id="PR00701">
    <property type="entry name" value="60KDINNERMP"/>
</dbReference>
<name>A0A918VPB9_9GAMM</name>
<keyword evidence="5 13" id="KW-1003">Cell membrane</keyword>
<dbReference type="GO" id="GO:0005886">
    <property type="term" value="C:plasma membrane"/>
    <property type="evidence" value="ECO:0007669"/>
    <property type="project" value="UniProtKB-SubCell"/>
</dbReference>
<evidence type="ECO:0000256" key="13">
    <source>
        <dbReference type="HAMAP-Rule" id="MF_01810"/>
    </source>
</evidence>
<keyword evidence="7 13" id="KW-0653">Protein transport</keyword>
<feature type="domain" description="Membrane insertase YidC/Oxa/ALB C-terminal" evidence="14">
    <location>
        <begin position="385"/>
        <end position="562"/>
    </location>
</feature>
<dbReference type="InterPro" id="IPR028053">
    <property type="entry name" value="Membr_insert_YidC_N"/>
</dbReference>
<keyword evidence="17" id="KW-1185">Reference proteome</keyword>
<dbReference type="InterPro" id="IPR047196">
    <property type="entry name" value="YidC_ALB_C"/>
</dbReference>
<evidence type="ECO:0000256" key="10">
    <source>
        <dbReference type="ARBA" id="ARBA00023186"/>
    </source>
</evidence>
<feature type="domain" description="Membrane insertase YidC N-terminal" evidence="15">
    <location>
        <begin position="86"/>
        <end position="373"/>
    </location>
</feature>
<evidence type="ECO:0000313" key="16">
    <source>
        <dbReference type="EMBL" id="GHA14330.1"/>
    </source>
</evidence>
<evidence type="ECO:0000256" key="4">
    <source>
        <dbReference type="ARBA" id="ARBA00022448"/>
    </source>
</evidence>
<evidence type="ECO:0000256" key="9">
    <source>
        <dbReference type="ARBA" id="ARBA00023136"/>
    </source>
</evidence>
<dbReference type="GO" id="GO:0051205">
    <property type="term" value="P:protein insertion into membrane"/>
    <property type="evidence" value="ECO:0007669"/>
    <property type="project" value="TreeGrafter"/>
</dbReference>
<feature type="transmembrane region" description="Helical" evidence="13">
    <location>
        <begin position="448"/>
        <end position="471"/>
    </location>
</feature>
<dbReference type="RefSeq" id="WP_189401760.1">
    <property type="nucleotide sequence ID" value="NZ_BMXA01000004.1"/>
</dbReference>
<evidence type="ECO:0000256" key="2">
    <source>
        <dbReference type="ARBA" id="ARBA00010527"/>
    </source>
</evidence>
<comment type="subcellular location">
    <subcellularLocation>
        <location evidence="1">Cell inner membrane</location>
        <topology evidence="1">Multi-pass membrane protein</topology>
    </subcellularLocation>
    <subcellularLocation>
        <location evidence="13">Cell membrane</location>
        <topology evidence="13">Multi-pass membrane protein</topology>
    </subcellularLocation>
</comment>
<comment type="similarity">
    <text evidence="2 13">Belongs to the OXA1/ALB3/YidC family. Type 1 subfamily.</text>
</comment>
<feature type="transmembrane region" description="Helical" evidence="13">
    <location>
        <begin position="7"/>
        <end position="24"/>
    </location>
</feature>
<accession>A0A918VPB9</accession>
<dbReference type="NCBIfam" id="TIGR03593">
    <property type="entry name" value="yidC_nterm"/>
    <property type="match status" value="1"/>
</dbReference>
<dbReference type="PANTHER" id="PTHR12428:SF65">
    <property type="entry name" value="CYTOCHROME C OXIDASE ASSEMBLY PROTEIN COX18, MITOCHONDRIAL"/>
    <property type="match status" value="1"/>
</dbReference>
<reference evidence="16" key="2">
    <citation type="submission" date="2020-09" db="EMBL/GenBank/DDBJ databases">
        <authorList>
            <person name="Sun Q."/>
            <person name="Kim S."/>
        </authorList>
    </citation>
    <scope>NUCLEOTIDE SEQUENCE</scope>
    <source>
        <strain evidence="16">KCTC 12711</strain>
    </source>
</reference>
<dbReference type="CDD" id="cd20070">
    <property type="entry name" value="5TM_YidC_Alb3"/>
    <property type="match status" value="1"/>
</dbReference>
<comment type="subunit">
    <text evidence="13">Interacts with the Sec translocase complex via SecD. Specifically interacts with transmembrane segments of nascent integral membrane proteins during membrane integration.</text>
</comment>
<dbReference type="PANTHER" id="PTHR12428">
    <property type="entry name" value="OXA1"/>
    <property type="match status" value="1"/>
</dbReference>
<dbReference type="Pfam" id="PF14849">
    <property type="entry name" value="YidC_periplas"/>
    <property type="match status" value="1"/>
</dbReference>
<evidence type="ECO:0000256" key="3">
    <source>
        <dbReference type="ARBA" id="ARBA00015325"/>
    </source>
</evidence>
<dbReference type="Gene3D" id="2.70.98.90">
    <property type="match status" value="1"/>
</dbReference>
<keyword evidence="4 13" id="KW-0813">Transport</keyword>
<keyword evidence="8 13" id="KW-1133">Transmembrane helix</keyword>
<gene>
    <name evidence="13 16" type="primary">yidC</name>
    <name evidence="16" type="ORF">GCM10008090_25130</name>
</gene>
<dbReference type="CDD" id="cd19961">
    <property type="entry name" value="EcYidC-like_peri"/>
    <property type="match status" value="1"/>
</dbReference>
<proteinExistence type="inferred from homology"/>
<evidence type="ECO:0000256" key="11">
    <source>
        <dbReference type="ARBA" id="ARBA00033245"/>
    </source>
</evidence>
<organism evidence="16 17">
    <name type="scientific">Arenicella chitinivorans</name>
    <dbReference type="NCBI Taxonomy" id="1329800"/>
    <lineage>
        <taxon>Bacteria</taxon>
        <taxon>Pseudomonadati</taxon>
        <taxon>Pseudomonadota</taxon>
        <taxon>Gammaproteobacteria</taxon>
        <taxon>Arenicellales</taxon>
        <taxon>Arenicellaceae</taxon>
        <taxon>Arenicella</taxon>
    </lineage>
</organism>
<dbReference type="InterPro" id="IPR019998">
    <property type="entry name" value="Membr_insert_YidC"/>
</dbReference>
<dbReference type="GO" id="GO:0032977">
    <property type="term" value="F:membrane insertase activity"/>
    <property type="evidence" value="ECO:0007669"/>
    <property type="project" value="InterPro"/>
</dbReference>
<evidence type="ECO:0000256" key="5">
    <source>
        <dbReference type="ARBA" id="ARBA00022475"/>
    </source>
</evidence>
<sequence>MENQRHFLTIGLIVISAILYFKWIEFSAENQQPLNEAVVSDTSLPAVPAVTATTQTDPGAVPTVTETNQTPAVPELKNAVDNPSLVKVETDMVVAYINPLGGVIERLELREEPVALDKPEQGYPLLKKTAAEVFVTQDGLISNQGAPSHQTQYQSYQATYVLAEQDEVSVPLSYTNEAGIEFVKTFRFKRDSYVVDISYDVQNKSNTEWQGYQYAQFSRSIPEDTGGGFGQLPSYTGAAIYTEAEKYEKIDFDELDDLQQKPVDGKTGLQVETDNGWVGMLQHYFVGAWIPNSGVKKFYSSKGVTAPIQYRVGFMDTVATSVLPGETGRLSTQVYLGSKEQARLKQLEQDGVDGLALSVDYGMLTPIANPLFIALSWLHKLVGNWGWAIILLTIVIKALFYPLSAASYRSMGKMRKLQPRLQTLKERYKDDRQKFQMEMMALYKKEKVNPAGGCLPMLIQIPVFIALYWVLLESVEMRHAPFALWWQDLSAKDPYYVLPVLMGLSMFFMQKLNPAPMDDIQKKVFMIMPFALTFLFMTFPQGLVLYWVVNNLLTMAQQWYNYKQQEND</sequence>
<comment type="caution">
    <text evidence="16">The sequence shown here is derived from an EMBL/GenBank/DDBJ whole genome shotgun (WGS) entry which is preliminary data.</text>
</comment>
<dbReference type="Proteomes" id="UP000614811">
    <property type="component" value="Unassembled WGS sequence"/>
</dbReference>
<evidence type="ECO:0000256" key="8">
    <source>
        <dbReference type="ARBA" id="ARBA00022989"/>
    </source>
</evidence>
<dbReference type="NCBIfam" id="NF002352">
    <property type="entry name" value="PRK01318.1-3"/>
    <property type="match status" value="1"/>
</dbReference>
<protein>
    <recommendedName>
        <fullName evidence="3 13">Membrane protein insertase YidC</fullName>
    </recommendedName>
    <alternativeName>
        <fullName evidence="12 13">Foldase YidC</fullName>
    </alternativeName>
    <alternativeName>
        <fullName evidence="13">Membrane protein YidC</fullName>
    </alternativeName>
    <alternativeName>
        <fullName evidence="11 13">membrane integrase YidC</fullName>
    </alternativeName>
</protein>
<dbReference type="GO" id="GO:0015031">
    <property type="term" value="P:protein transport"/>
    <property type="evidence" value="ECO:0007669"/>
    <property type="project" value="UniProtKB-KW"/>
</dbReference>
<dbReference type="HAMAP" id="MF_01810">
    <property type="entry name" value="YidC_type1"/>
    <property type="match status" value="1"/>
</dbReference>
<evidence type="ECO:0000256" key="12">
    <source>
        <dbReference type="ARBA" id="ARBA00033342"/>
    </source>
</evidence>
<dbReference type="Pfam" id="PF02096">
    <property type="entry name" value="60KD_IMP"/>
    <property type="match status" value="1"/>
</dbReference>